<dbReference type="AlphaFoldDB" id="A0A2S9JNL3"/>
<proteinExistence type="predicted"/>
<accession>A0A2S9JNL3</accession>
<name>A0A2S9JNL3_9SPHI</name>
<keyword evidence="2" id="KW-1185">Reference proteome</keyword>
<sequence>MHPDLEFREIQITTMPLIEVEKMLNVLLLRKQKRYSQFELSFLMGQRDYYVRDAENPKHTLVYTIPFTNVFRQIFNCDVQDIVPDINSTPKYSIRMSEVTDENGNIIYRTEKQVEGRDWELIDEFGTEAKDLQLEFPESTVLVQEQEVHDWILQKIEAGYFDIANNALQIFNDCSAELIGAVRPLFVANALKTCNGTKGLPKLNKKKDGNGRFVFGIFL</sequence>
<dbReference type="RefSeq" id="WP_105726909.1">
    <property type="nucleotide sequence ID" value="NZ_PVBS01000002.1"/>
</dbReference>
<gene>
    <name evidence="1" type="ORF">C5749_14795</name>
</gene>
<dbReference type="OrthoDB" id="706150at2"/>
<dbReference type="Proteomes" id="UP000238642">
    <property type="component" value="Unassembled WGS sequence"/>
</dbReference>
<evidence type="ECO:0000313" key="2">
    <source>
        <dbReference type="Proteomes" id="UP000238642"/>
    </source>
</evidence>
<comment type="caution">
    <text evidence="1">The sequence shown here is derived from an EMBL/GenBank/DDBJ whole genome shotgun (WGS) entry which is preliminary data.</text>
</comment>
<organism evidence="1 2">
    <name type="scientific">Sphingobacterium gobiense</name>
    <dbReference type="NCBI Taxonomy" id="1382456"/>
    <lineage>
        <taxon>Bacteria</taxon>
        <taxon>Pseudomonadati</taxon>
        <taxon>Bacteroidota</taxon>
        <taxon>Sphingobacteriia</taxon>
        <taxon>Sphingobacteriales</taxon>
        <taxon>Sphingobacteriaceae</taxon>
        <taxon>Sphingobacterium</taxon>
    </lineage>
</organism>
<evidence type="ECO:0000313" key="1">
    <source>
        <dbReference type="EMBL" id="PRD54698.1"/>
    </source>
</evidence>
<reference evidence="1 2" key="1">
    <citation type="submission" date="2018-02" db="EMBL/GenBank/DDBJ databases">
        <title>The draft genome of Sphingobacterium gobiense H7.</title>
        <authorList>
            <person name="Li L."/>
            <person name="Liu L."/>
            <person name="Zhang X."/>
            <person name="Wang T."/>
            <person name="Liang L."/>
        </authorList>
    </citation>
    <scope>NUCLEOTIDE SEQUENCE [LARGE SCALE GENOMIC DNA]</scope>
    <source>
        <strain evidence="1 2">ACCC 05757</strain>
    </source>
</reference>
<protein>
    <submittedName>
        <fullName evidence="1">Uncharacterized protein</fullName>
    </submittedName>
</protein>
<dbReference type="EMBL" id="PVBS01000002">
    <property type="protein sequence ID" value="PRD54698.1"/>
    <property type="molecule type" value="Genomic_DNA"/>
</dbReference>